<evidence type="ECO:0000256" key="2">
    <source>
        <dbReference type="ARBA" id="ARBA00009388"/>
    </source>
</evidence>
<dbReference type="Gene3D" id="1.10.390.10">
    <property type="entry name" value="Neutral Protease Domain 2"/>
    <property type="match status" value="1"/>
</dbReference>
<dbReference type="Pfam" id="PF07504">
    <property type="entry name" value="FTP"/>
    <property type="match status" value="1"/>
</dbReference>
<evidence type="ECO:0000313" key="11">
    <source>
        <dbReference type="EMBL" id="MDP9866494.1"/>
    </source>
</evidence>
<dbReference type="InterPro" id="IPR027268">
    <property type="entry name" value="Peptidase_M4/M1_CTD_sf"/>
</dbReference>
<reference evidence="11 12" key="1">
    <citation type="submission" date="2023-07" db="EMBL/GenBank/DDBJ databases">
        <title>Sequencing the genomes of 1000 actinobacteria strains.</title>
        <authorList>
            <person name="Klenk H.-P."/>
        </authorList>
    </citation>
    <scope>NUCLEOTIDE SEQUENCE [LARGE SCALE GENOMIC DNA]</scope>
    <source>
        <strain evidence="11 12">DSM 44109</strain>
    </source>
</reference>
<keyword evidence="3" id="KW-0645">Protease</keyword>
<dbReference type="InterPro" id="IPR008979">
    <property type="entry name" value="Galactose-bd-like_sf"/>
</dbReference>
<evidence type="ECO:0000256" key="1">
    <source>
        <dbReference type="ARBA" id="ARBA00005957"/>
    </source>
</evidence>
<dbReference type="Pfam" id="PF01447">
    <property type="entry name" value="Peptidase_M4"/>
    <property type="match status" value="1"/>
</dbReference>
<protein>
    <submittedName>
        <fullName evidence="11">Zn-dependent metalloprotease/subtilisin-like proprotein convertase family protein</fullName>
    </submittedName>
</protein>
<keyword evidence="4" id="KW-0479">Metal-binding</keyword>
<dbReference type="CDD" id="cd03876">
    <property type="entry name" value="M28_SGAP_like"/>
    <property type="match status" value="1"/>
</dbReference>
<dbReference type="InterPro" id="IPR023612">
    <property type="entry name" value="Peptidase_M4"/>
</dbReference>
<proteinExistence type="inferred from homology"/>
<dbReference type="InterPro" id="IPR041756">
    <property type="entry name" value="M28_SGAP-like"/>
</dbReference>
<dbReference type="InterPro" id="IPR011096">
    <property type="entry name" value="FTP_domain"/>
</dbReference>
<keyword evidence="12" id="KW-1185">Reference proteome</keyword>
<dbReference type="InterPro" id="IPR050728">
    <property type="entry name" value="Zinc_Metalloprotease_M4"/>
</dbReference>
<feature type="signal peptide" evidence="9">
    <location>
        <begin position="1"/>
        <end position="27"/>
    </location>
</feature>
<dbReference type="Pfam" id="PF04389">
    <property type="entry name" value="Peptidase_M28"/>
    <property type="match status" value="1"/>
</dbReference>
<dbReference type="RefSeq" id="WP_306867274.1">
    <property type="nucleotide sequence ID" value="NZ_JAUSRB010000002.1"/>
</dbReference>
<dbReference type="Proteomes" id="UP001230426">
    <property type="component" value="Unassembled WGS sequence"/>
</dbReference>
<sequence>MRRRAVLAAAVGLAVVAAVAPSSPAAAKPSPGTADHLRSLADPPQLALAAADQAVASGLDDLRKGPEESYRRTAVTAGSGGMYSVAYERTYKGLPVVGGDAVVITDSAGNVRDTAAAAGATRNVPTSPTVTAEAARAEAKTRLTRVDDSADPRLVVLAWGARPRLAWEALVSGIADGKPSKQHVFVDARTGKIVDSYDEVRAGTGNSYYNGQVTIATSGSGTSYSMTDTTRSGIRCGGQNGSAYTGTDDAWGNGSGTNLETACVDALYAVQKEWDMLRDWLGRSGINGSGGGFPAKVGLSDVNAYWDGSTTNFGHSQDNQRQATNIDVVGHEFGHAVFQTTPGGAGSGNENGGINEAVGDVFGALTEAYANNPNDPPDYEVGEEVDLVGDGPIRYMYDPSRVGDPNCWSSSIPNTEVHAAAGPFNHWFYLLAEGSSPGGGKPNSPICSGGPSSVSGIGIQKAGKIFMGALMRKTSTWKYANARSASLTAAVELYGANSPECAATKAAWNAISVPVQSGEPTCAATGNDFSVSLNPAAGSVQPGQQATSTVGTQTTSGSAQTINLTASGLPAGATVSFNPASVTSGASSTMTVSTAGSTPAGTYTVTVTGSATSGTHTAAYTLTVGTGPNPTDPPDISVANVKTHLQQLQSIATANGGNRRSTGAGYTASVSYIEQKLTAAGYTVVRQPCTSGCTSGAGPNLIADWPGGDANQVVMAGAHLDSVSAGPGINDNGSGSSVLLEVALTLAAKNPTMAKHVRFGWWTDEEQGLNGSEFYVNSLSSTERSKIKVYHNYDMVGSTNGGYFINNITTEAARYLKAFYDGLSLQPEENTEGANRSDDASFRNAGIATSGVAAGASAIKSSAQATKWGGTAGRAYDPCYHQSCDTTSNINDTVLDRAADASAYAIWKLATGTTTSRDFSISTNPSSGTVQAGQAATSTVATATTAGTAQTVNLSASGLPGGATAGFNPASVTSGGSSTLTIATTATTPAGTYQVTVTGTGETATHTSVYTLTVQGTSPGRTFRNDTDYTIDDLETVESPITSTATGPATSPVKLTVTIDHTCAEDLEIWLRGPSGKWYLLDSSGGSTCTSYGTRTYTVPVTQQAAGQWLLEVTDNYFIDTGYLDWWSITV</sequence>
<comment type="similarity">
    <text evidence="1">Belongs to the peptidase M28 family. M28A subfamily.</text>
</comment>
<dbReference type="InterPro" id="IPR013856">
    <property type="entry name" value="Peptidase_M4_domain"/>
</dbReference>
<name>A0ABT9RCJ5_9ACTN</name>
<dbReference type="SUPFAM" id="SSF49785">
    <property type="entry name" value="Galactose-binding domain-like"/>
    <property type="match status" value="1"/>
</dbReference>
<evidence type="ECO:0000256" key="6">
    <source>
        <dbReference type="ARBA" id="ARBA00022801"/>
    </source>
</evidence>
<evidence type="ECO:0000259" key="10">
    <source>
        <dbReference type="PROSITE" id="PS51829"/>
    </source>
</evidence>
<evidence type="ECO:0000256" key="3">
    <source>
        <dbReference type="ARBA" id="ARBA00022670"/>
    </source>
</evidence>
<dbReference type="InterPro" id="IPR001570">
    <property type="entry name" value="Peptidase_M4_C_domain"/>
</dbReference>
<dbReference type="PANTHER" id="PTHR33794:SF1">
    <property type="entry name" value="BACILLOLYSIN"/>
    <property type="match status" value="1"/>
</dbReference>
<dbReference type="PRINTS" id="PR00730">
    <property type="entry name" value="THERMOLYSIN"/>
</dbReference>
<comment type="caution">
    <text evidence="11">The sequence shown here is derived from an EMBL/GenBank/DDBJ whole genome shotgun (WGS) entry which is preliminary data.</text>
</comment>
<dbReference type="EMBL" id="JAUSRB010000002">
    <property type="protein sequence ID" value="MDP9866494.1"/>
    <property type="molecule type" value="Genomic_DNA"/>
</dbReference>
<dbReference type="Pfam" id="PF02868">
    <property type="entry name" value="Peptidase_M4_C"/>
    <property type="match status" value="1"/>
</dbReference>
<dbReference type="PANTHER" id="PTHR33794">
    <property type="entry name" value="BACILLOLYSIN"/>
    <property type="match status" value="1"/>
</dbReference>
<feature type="domain" description="P/Homo B" evidence="10">
    <location>
        <begin position="1017"/>
        <end position="1131"/>
    </location>
</feature>
<evidence type="ECO:0000256" key="4">
    <source>
        <dbReference type="ARBA" id="ARBA00022723"/>
    </source>
</evidence>
<accession>A0ABT9RCJ5</accession>
<evidence type="ECO:0000256" key="8">
    <source>
        <dbReference type="ARBA" id="ARBA00023049"/>
    </source>
</evidence>
<evidence type="ECO:0000256" key="5">
    <source>
        <dbReference type="ARBA" id="ARBA00022729"/>
    </source>
</evidence>
<dbReference type="SUPFAM" id="SSF55486">
    <property type="entry name" value="Metalloproteases ('zincins'), catalytic domain"/>
    <property type="match status" value="1"/>
</dbReference>
<dbReference type="Gene3D" id="2.60.120.260">
    <property type="entry name" value="Galactose-binding domain-like"/>
    <property type="match status" value="1"/>
</dbReference>
<comment type="similarity">
    <text evidence="2">Belongs to the peptidase M4 family.</text>
</comment>
<dbReference type="Gene3D" id="3.10.170.10">
    <property type="match status" value="1"/>
</dbReference>
<keyword evidence="7" id="KW-0862">Zinc</keyword>
<gene>
    <name evidence="11" type="ORF">J2S55_005760</name>
</gene>
<dbReference type="InterPro" id="IPR002884">
    <property type="entry name" value="P_dom"/>
</dbReference>
<keyword evidence="5 9" id="KW-0732">Signal</keyword>
<dbReference type="Gene3D" id="3.40.630.10">
    <property type="entry name" value="Zn peptidases"/>
    <property type="match status" value="1"/>
</dbReference>
<dbReference type="Pfam" id="PF01483">
    <property type="entry name" value="P_proprotein"/>
    <property type="match status" value="1"/>
</dbReference>
<dbReference type="PROSITE" id="PS51829">
    <property type="entry name" value="P_HOMO_B"/>
    <property type="match status" value="1"/>
</dbReference>
<keyword evidence="6" id="KW-0378">Hydrolase</keyword>
<evidence type="ECO:0000313" key="12">
    <source>
        <dbReference type="Proteomes" id="UP001230426"/>
    </source>
</evidence>
<evidence type="ECO:0000256" key="9">
    <source>
        <dbReference type="SAM" id="SignalP"/>
    </source>
</evidence>
<dbReference type="SUPFAM" id="SSF53187">
    <property type="entry name" value="Zn-dependent exopeptidases"/>
    <property type="match status" value="1"/>
</dbReference>
<evidence type="ECO:0000256" key="7">
    <source>
        <dbReference type="ARBA" id="ARBA00022833"/>
    </source>
</evidence>
<feature type="chain" id="PRO_5047335707" evidence="9">
    <location>
        <begin position="28"/>
        <end position="1131"/>
    </location>
</feature>
<keyword evidence="8" id="KW-0482">Metalloprotease</keyword>
<dbReference type="CDD" id="cd09597">
    <property type="entry name" value="M4_TLP"/>
    <property type="match status" value="1"/>
</dbReference>
<dbReference type="InterPro" id="IPR007484">
    <property type="entry name" value="Peptidase_M28"/>
</dbReference>
<organism evidence="11 12">
    <name type="scientific">Streptosporangium brasiliense</name>
    <dbReference type="NCBI Taxonomy" id="47480"/>
    <lineage>
        <taxon>Bacteria</taxon>
        <taxon>Bacillati</taxon>
        <taxon>Actinomycetota</taxon>
        <taxon>Actinomycetes</taxon>
        <taxon>Streptosporangiales</taxon>
        <taxon>Streptosporangiaceae</taxon>
        <taxon>Streptosporangium</taxon>
    </lineage>
</organism>